<organism evidence="8 9">
    <name type="scientific">Acaromyces ingoldii</name>
    <dbReference type="NCBI Taxonomy" id="215250"/>
    <lineage>
        <taxon>Eukaryota</taxon>
        <taxon>Fungi</taxon>
        <taxon>Dikarya</taxon>
        <taxon>Basidiomycota</taxon>
        <taxon>Ustilaginomycotina</taxon>
        <taxon>Exobasidiomycetes</taxon>
        <taxon>Exobasidiales</taxon>
        <taxon>Cryptobasidiaceae</taxon>
        <taxon>Acaromyces</taxon>
    </lineage>
</organism>
<dbReference type="Gene3D" id="1.20.1250.40">
    <property type="match status" value="2"/>
</dbReference>
<dbReference type="STRING" id="215250.A0A316YVH6"/>
<dbReference type="Proteomes" id="UP000245768">
    <property type="component" value="Unassembled WGS sequence"/>
</dbReference>
<feature type="region of interest" description="Disordered" evidence="7">
    <location>
        <begin position="286"/>
        <end position="306"/>
    </location>
</feature>
<dbReference type="GO" id="GO:0006384">
    <property type="term" value="P:transcription initiation at RNA polymerase III promoter"/>
    <property type="evidence" value="ECO:0007669"/>
    <property type="project" value="InterPro"/>
</dbReference>
<keyword evidence="5" id="KW-0804">Transcription</keyword>
<dbReference type="InParanoid" id="A0A316YVH6"/>
<evidence type="ECO:0000313" key="9">
    <source>
        <dbReference type="Proteomes" id="UP000245768"/>
    </source>
</evidence>
<dbReference type="GeneID" id="37046741"/>
<dbReference type="InterPro" id="IPR038324">
    <property type="entry name" value="Rpb4/RPC9_sf"/>
</dbReference>
<dbReference type="Pfam" id="PF03874">
    <property type="entry name" value="RNA_pol_Rpb4"/>
    <property type="match status" value="1"/>
</dbReference>
<dbReference type="PANTHER" id="PTHR15561">
    <property type="entry name" value="CALCITONIN GENE-RELATED PEPTIDE-RECEPTOR COMPONENT PROTEIN"/>
    <property type="match status" value="1"/>
</dbReference>
<protein>
    <recommendedName>
        <fullName evidence="3">DNA-directed RNA polymerase III subunit RPC9</fullName>
    </recommendedName>
</protein>
<evidence type="ECO:0000313" key="8">
    <source>
        <dbReference type="EMBL" id="PWN91735.1"/>
    </source>
</evidence>
<feature type="region of interest" description="Disordered" evidence="7">
    <location>
        <begin position="246"/>
        <end position="269"/>
    </location>
</feature>
<reference evidence="8 9" key="1">
    <citation type="journal article" date="2018" name="Mol. Biol. Evol.">
        <title>Broad Genomic Sampling Reveals a Smut Pathogenic Ancestry of the Fungal Clade Ustilaginomycotina.</title>
        <authorList>
            <person name="Kijpornyongpan T."/>
            <person name="Mondo S.J."/>
            <person name="Barry K."/>
            <person name="Sandor L."/>
            <person name="Lee J."/>
            <person name="Lipzen A."/>
            <person name="Pangilinan J."/>
            <person name="LaButti K."/>
            <person name="Hainaut M."/>
            <person name="Henrissat B."/>
            <person name="Grigoriev I.V."/>
            <person name="Spatafora J.W."/>
            <person name="Aime M.C."/>
        </authorList>
    </citation>
    <scope>NUCLEOTIDE SEQUENCE [LARGE SCALE GENOMIC DNA]</scope>
    <source>
        <strain evidence="8 9">MCA 4198</strain>
    </source>
</reference>
<dbReference type="InterPro" id="IPR010997">
    <property type="entry name" value="HRDC-like_sf"/>
</dbReference>
<evidence type="ECO:0000256" key="4">
    <source>
        <dbReference type="ARBA" id="ARBA00022478"/>
    </source>
</evidence>
<dbReference type="EMBL" id="KZ819635">
    <property type="protein sequence ID" value="PWN91735.1"/>
    <property type="molecule type" value="Genomic_DNA"/>
</dbReference>
<dbReference type="OrthoDB" id="1746530at2759"/>
<evidence type="ECO:0000256" key="1">
    <source>
        <dbReference type="ARBA" id="ARBA00004123"/>
    </source>
</evidence>
<accession>A0A316YVH6</accession>
<dbReference type="InterPro" id="IPR005574">
    <property type="entry name" value="Rpb4/RPC9"/>
</dbReference>
<keyword evidence="9" id="KW-1185">Reference proteome</keyword>
<dbReference type="SUPFAM" id="SSF47819">
    <property type="entry name" value="HRDC-like"/>
    <property type="match status" value="1"/>
</dbReference>
<evidence type="ECO:0000256" key="2">
    <source>
        <dbReference type="ARBA" id="ARBA00006898"/>
    </source>
</evidence>
<evidence type="ECO:0000256" key="3">
    <source>
        <dbReference type="ARBA" id="ARBA00016672"/>
    </source>
</evidence>
<dbReference type="RefSeq" id="XP_025378933.1">
    <property type="nucleotide sequence ID" value="XM_025524825.1"/>
</dbReference>
<evidence type="ECO:0000256" key="5">
    <source>
        <dbReference type="ARBA" id="ARBA00023163"/>
    </source>
</evidence>
<comment type="similarity">
    <text evidence="2">Belongs to the eukaryotic RPC9 RNA polymerase subunit family.</text>
</comment>
<dbReference type="AlphaFoldDB" id="A0A316YVH6"/>
<feature type="region of interest" description="Disordered" evidence="7">
    <location>
        <begin position="123"/>
        <end position="142"/>
    </location>
</feature>
<gene>
    <name evidence="8" type="ORF">FA10DRAFT_300321</name>
</gene>
<dbReference type="PANTHER" id="PTHR15561:SF0">
    <property type="entry name" value="DNA-DIRECTED RNA POLYMERASE III SUBUNIT RPC9"/>
    <property type="match status" value="1"/>
</dbReference>
<keyword evidence="6" id="KW-0539">Nucleus</keyword>
<dbReference type="GO" id="GO:0005666">
    <property type="term" value="C:RNA polymerase III complex"/>
    <property type="evidence" value="ECO:0007669"/>
    <property type="project" value="InterPro"/>
</dbReference>
<evidence type="ECO:0000256" key="6">
    <source>
        <dbReference type="ARBA" id="ARBA00023242"/>
    </source>
</evidence>
<evidence type="ECO:0000256" key="7">
    <source>
        <dbReference type="SAM" id="MobiDB-lite"/>
    </source>
</evidence>
<proteinExistence type="inferred from homology"/>
<dbReference type="InterPro" id="IPR038846">
    <property type="entry name" value="RPC9"/>
</dbReference>
<sequence>MKVIDRRAALLSDFEVLSLMREMDQHHRSTAQRPSLVAYDDLQAPKEADDGPPTSLESVADEKALSSLPSNLRTIQYSVLEHLSSVQRPCAHQQPRHISSFLSALRRWERGYDVEGVTLSVPPEAVLGGEPSSGAEQPEGLFRGQEDLEESYEGDRTMGEVTMGGGQAEAGTSNSQPVPRVAKESRLTKGERLMLVNHAPMTLIELHCIVEEVMARFTELQMADMLALVAHFLPLDTIAIAADAERESNEGQAQQVSGEGEQEYYGQDEVDEVMEDDGNIYEEQLEALENEEPAGDAVGADGPDDD</sequence>
<comment type="subcellular location">
    <subcellularLocation>
        <location evidence="1">Nucleus</location>
    </subcellularLocation>
</comment>
<feature type="compositionally biased region" description="Acidic residues" evidence="7">
    <location>
        <begin position="260"/>
        <end position="269"/>
    </location>
</feature>
<feature type="compositionally biased region" description="Low complexity" evidence="7">
    <location>
        <begin position="295"/>
        <end position="306"/>
    </location>
</feature>
<feature type="region of interest" description="Disordered" evidence="7">
    <location>
        <begin position="157"/>
        <end position="181"/>
    </location>
</feature>
<dbReference type="GO" id="GO:0000166">
    <property type="term" value="F:nucleotide binding"/>
    <property type="evidence" value="ECO:0007669"/>
    <property type="project" value="InterPro"/>
</dbReference>
<name>A0A316YVH6_9BASI</name>
<keyword evidence="4" id="KW-0240">DNA-directed RNA polymerase</keyword>